<reference evidence="1" key="1">
    <citation type="submission" date="2025-02" db="EMBL/GenBank/DDBJ databases">
        <authorList>
            <consortium name="NCBI Genome Project"/>
        </authorList>
    </citation>
    <scope>NUCLEOTIDE SEQUENCE</scope>
</reference>
<dbReference type="KEGG" id="ang:An03g01340"/>
<organism evidence="1">
    <name type="scientific">Aspergillus niger</name>
    <dbReference type="NCBI Taxonomy" id="5061"/>
    <lineage>
        <taxon>Eukaryota</taxon>
        <taxon>Fungi</taxon>
        <taxon>Dikarya</taxon>
        <taxon>Ascomycota</taxon>
        <taxon>Pezizomycotina</taxon>
        <taxon>Eurotiomycetes</taxon>
        <taxon>Eurotiomycetidae</taxon>
        <taxon>Eurotiales</taxon>
        <taxon>Aspergillaceae</taxon>
        <taxon>Aspergillus</taxon>
        <taxon>Aspergillus subgen. Circumdati</taxon>
    </lineage>
</organism>
<dbReference type="AlphaFoldDB" id="A0AAJ8BN38"/>
<protein>
    <submittedName>
        <fullName evidence="1">Uncharacterized protein</fullName>
    </submittedName>
</protein>
<dbReference type="RefSeq" id="XP_059600212.1">
    <property type="nucleotide sequence ID" value="XM_059746903.1"/>
</dbReference>
<evidence type="ECO:0000313" key="1">
    <source>
        <dbReference type="RefSeq" id="XP_059600212.1"/>
    </source>
</evidence>
<name>A0AAJ8BN38_ASPNG</name>
<proteinExistence type="predicted"/>
<sequence length="126" mass="14151">MQCLRFAHVKTTSFVRSLSPFLYPGFAGFEDDPCIAEQITEPTSIAFMSIEDSMSHYGVEGEPARMVTCVPFLVTSSSSWLDLNDLLDKEFHGHIASCMRLWDIVTTIASRYLRCDIFAHDSTMTG</sequence>
<gene>
    <name evidence="1" type="ORF">An03g01340</name>
</gene>
<dbReference type="VEuPathDB" id="FungiDB:An03g01340"/>
<dbReference type="GeneID" id="84590624"/>
<reference evidence="1" key="2">
    <citation type="submission" date="2025-08" db="UniProtKB">
        <authorList>
            <consortium name="RefSeq"/>
        </authorList>
    </citation>
    <scope>IDENTIFICATION</scope>
</reference>
<accession>A0AAJ8BN38</accession>